<dbReference type="OrthoDB" id="32195at2"/>
<dbReference type="InterPro" id="IPR001525">
    <property type="entry name" value="C5_MeTfrase"/>
</dbReference>
<dbReference type="SUPFAM" id="SSF53335">
    <property type="entry name" value="S-adenosyl-L-methionine-dependent methyltransferases"/>
    <property type="match status" value="1"/>
</dbReference>
<dbReference type="EC" id="2.1.1.37" evidence="1"/>
<proteinExistence type="inferred from homology"/>
<dbReference type="Pfam" id="PF00145">
    <property type="entry name" value="DNA_methylase"/>
    <property type="match status" value="1"/>
</dbReference>
<dbReference type="PRINTS" id="PR00105">
    <property type="entry name" value="C5METTRFRASE"/>
</dbReference>
<dbReference type="AlphaFoldDB" id="I9TNP8"/>
<dbReference type="PROSITE" id="PS00095">
    <property type="entry name" value="C5_MTASE_2"/>
    <property type="match status" value="1"/>
</dbReference>
<dbReference type="PANTHER" id="PTHR46098:SF1">
    <property type="entry name" value="TRNA (CYTOSINE(38)-C(5))-METHYLTRANSFERASE"/>
    <property type="match status" value="1"/>
</dbReference>
<keyword evidence="4 7" id="KW-0949">S-adenosyl-L-methionine</keyword>
<dbReference type="Gene3D" id="3.90.120.30">
    <property type="match status" value="1"/>
</dbReference>
<dbReference type="PATRIC" id="fig|997887.3.peg.153"/>
<sequence>MMKKTYTFIDLFAGIGGFHTAMHYVGGKCVFASEWDKNARLSYEANYKKIEPKLFKKDKDGRYLYFNEDINDVVPSHIPDFDVCCGGFPCQPFSVAGLKRGFEDTRGTLFFSIANIIREKINAGNPPRVLFLENVRGLKTHDKGNTLKVILATLEELGYAYSFDVLNAKYFGVPQNRERLFIIAWYKKLVDVDEFRFPYGIAEDGSTIYDKKKLKEGILLTKVSDIFEPEKTMDSQYTISDKMWEGHQKRKERNRKNGKGFGYSLFNADSTYTSTISARYWKDGSEILIDQSEKGLNPRVLTPVEAGRLQGYRIIGEGWEKPECANNLNYNDSNIEFKIVVSRKEAYRQFGNSVAIPVIKRLAEEIVKQLM</sequence>
<dbReference type="EMBL" id="AGXV01000003">
    <property type="protein sequence ID" value="EIY70823.1"/>
    <property type="molecule type" value="Genomic_DNA"/>
</dbReference>
<dbReference type="GeneID" id="93116287"/>
<dbReference type="REBASE" id="92964">
    <property type="entry name" value="M.Bsa12C01ORF140P"/>
</dbReference>
<evidence type="ECO:0000256" key="1">
    <source>
        <dbReference type="ARBA" id="ARBA00011975"/>
    </source>
</evidence>
<evidence type="ECO:0000256" key="2">
    <source>
        <dbReference type="ARBA" id="ARBA00022603"/>
    </source>
</evidence>
<keyword evidence="5" id="KW-0680">Restriction system</keyword>
<evidence type="ECO:0000313" key="10">
    <source>
        <dbReference type="Proteomes" id="UP000005150"/>
    </source>
</evidence>
<dbReference type="PANTHER" id="PTHR46098">
    <property type="entry name" value="TRNA (CYTOSINE(38)-C(5))-METHYLTRANSFERASE"/>
    <property type="match status" value="1"/>
</dbReference>
<dbReference type="CDD" id="cd00315">
    <property type="entry name" value="Cyt_C5_DNA_methylase"/>
    <property type="match status" value="1"/>
</dbReference>
<dbReference type="Proteomes" id="UP000005150">
    <property type="component" value="Unassembled WGS sequence"/>
</dbReference>
<protein>
    <recommendedName>
        <fullName evidence="1">DNA (cytosine-5-)-methyltransferase</fullName>
        <ecNumber evidence="1">2.1.1.37</ecNumber>
    </recommendedName>
</protein>
<comment type="catalytic activity">
    <reaction evidence="6">
        <text>a 2'-deoxycytidine in DNA + S-adenosyl-L-methionine = a 5-methyl-2'-deoxycytidine in DNA + S-adenosyl-L-homocysteine + H(+)</text>
        <dbReference type="Rhea" id="RHEA:13681"/>
        <dbReference type="Rhea" id="RHEA-COMP:11369"/>
        <dbReference type="Rhea" id="RHEA-COMP:11370"/>
        <dbReference type="ChEBI" id="CHEBI:15378"/>
        <dbReference type="ChEBI" id="CHEBI:57856"/>
        <dbReference type="ChEBI" id="CHEBI:59789"/>
        <dbReference type="ChEBI" id="CHEBI:85452"/>
        <dbReference type="ChEBI" id="CHEBI:85454"/>
        <dbReference type="EC" id="2.1.1.37"/>
    </reaction>
</comment>
<evidence type="ECO:0000256" key="6">
    <source>
        <dbReference type="ARBA" id="ARBA00047422"/>
    </source>
</evidence>
<feature type="active site" evidence="7">
    <location>
        <position position="90"/>
    </location>
</feature>
<reference evidence="9 10" key="1">
    <citation type="submission" date="2012-02" db="EMBL/GenBank/DDBJ databases">
        <title>The Genome Sequence of Bacteroides salyersiae CL02T12C01.</title>
        <authorList>
            <consortium name="The Broad Institute Genome Sequencing Platform"/>
            <person name="Earl A."/>
            <person name="Ward D."/>
            <person name="Feldgarden M."/>
            <person name="Gevers D."/>
            <person name="Zitomersky N.L."/>
            <person name="Coyne M.J."/>
            <person name="Comstock L.E."/>
            <person name="Young S.K."/>
            <person name="Zeng Q."/>
            <person name="Gargeya S."/>
            <person name="Fitzgerald M."/>
            <person name="Haas B."/>
            <person name="Abouelleil A."/>
            <person name="Alvarado L."/>
            <person name="Arachchi H.M."/>
            <person name="Berlin A."/>
            <person name="Chapman S.B."/>
            <person name="Gearin G."/>
            <person name="Goldberg J."/>
            <person name="Griggs A."/>
            <person name="Gujja S."/>
            <person name="Hansen M."/>
            <person name="Heiman D."/>
            <person name="Howarth C."/>
            <person name="Larimer J."/>
            <person name="Lui A."/>
            <person name="MacDonald P.J.P."/>
            <person name="McCowen C."/>
            <person name="Montmayeur A."/>
            <person name="Murphy C."/>
            <person name="Neiman D."/>
            <person name="Pearson M."/>
            <person name="Priest M."/>
            <person name="Roberts A."/>
            <person name="Saif S."/>
            <person name="Shea T."/>
            <person name="Sisk P."/>
            <person name="Stolte C."/>
            <person name="Sykes S."/>
            <person name="Wortman J."/>
            <person name="Nusbaum C."/>
            <person name="Birren B."/>
        </authorList>
    </citation>
    <scope>NUCLEOTIDE SEQUENCE [LARGE SCALE GENOMIC DNA]</scope>
    <source>
        <strain evidence="9 10">CL02T12C01</strain>
    </source>
</reference>
<gene>
    <name evidence="9" type="ORF">HMPREF1071_00140</name>
</gene>
<evidence type="ECO:0000256" key="3">
    <source>
        <dbReference type="ARBA" id="ARBA00022679"/>
    </source>
</evidence>
<keyword evidence="2 7" id="KW-0489">Methyltransferase</keyword>
<dbReference type="GO" id="GO:0009307">
    <property type="term" value="P:DNA restriction-modification system"/>
    <property type="evidence" value="ECO:0007669"/>
    <property type="project" value="UniProtKB-KW"/>
</dbReference>
<accession>I9TNP8</accession>
<keyword evidence="10" id="KW-1185">Reference proteome</keyword>
<organism evidence="9 10">
    <name type="scientific">Bacteroides salyersiae CL02T12C01</name>
    <dbReference type="NCBI Taxonomy" id="997887"/>
    <lineage>
        <taxon>Bacteria</taxon>
        <taxon>Pseudomonadati</taxon>
        <taxon>Bacteroidota</taxon>
        <taxon>Bacteroidia</taxon>
        <taxon>Bacteroidales</taxon>
        <taxon>Bacteroidaceae</taxon>
        <taxon>Bacteroides</taxon>
    </lineage>
</organism>
<evidence type="ECO:0000256" key="8">
    <source>
        <dbReference type="RuleBase" id="RU000416"/>
    </source>
</evidence>
<dbReference type="Gene3D" id="3.40.50.150">
    <property type="entry name" value="Vaccinia Virus protein VP39"/>
    <property type="match status" value="1"/>
</dbReference>
<dbReference type="GO" id="GO:0003886">
    <property type="term" value="F:DNA (cytosine-5-)-methyltransferase activity"/>
    <property type="evidence" value="ECO:0007669"/>
    <property type="project" value="UniProtKB-EC"/>
</dbReference>
<dbReference type="PROSITE" id="PS51679">
    <property type="entry name" value="SAM_MT_C5"/>
    <property type="match status" value="1"/>
</dbReference>
<evidence type="ECO:0000256" key="7">
    <source>
        <dbReference type="PROSITE-ProRule" id="PRU01016"/>
    </source>
</evidence>
<evidence type="ECO:0000256" key="5">
    <source>
        <dbReference type="ARBA" id="ARBA00022747"/>
    </source>
</evidence>
<comment type="caution">
    <text evidence="9">The sequence shown here is derived from an EMBL/GenBank/DDBJ whole genome shotgun (WGS) entry which is preliminary data.</text>
</comment>
<name>I9TNP8_9BACE</name>
<keyword evidence="3 7" id="KW-0808">Transferase</keyword>
<dbReference type="InterPro" id="IPR050750">
    <property type="entry name" value="C5-MTase"/>
</dbReference>
<dbReference type="RefSeq" id="WP_007478358.1">
    <property type="nucleotide sequence ID" value="NZ_JH724307.1"/>
</dbReference>
<dbReference type="GO" id="GO:0032259">
    <property type="term" value="P:methylation"/>
    <property type="evidence" value="ECO:0007669"/>
    <property type="project" value="UniProtKB-KW"/>
</dbReference>
<evidence type="ECO:0000313" key="9">
    <source>
        <dbReference type="EMBL" id="EIY70823.1"/>
    </source>
</evidence>
<dbReference type="InterPro" id="IPR031303">
    <property type="entry name" value="C5_meth_CS"/>
</dbReference>
<dbReference type="InterPro" id="IPR029063">
    <property type="entry name" value="SAM-dependent_MTases_sf"/>
</dbReference>
<dbReference type="HOGENOM" id="CLU_006958_0_1_10"/>
<comment type="similarity">
    <text evidence="7 8">Belongs to the class I-like SAM-binding methyltransferase superfamily. C5-methyltransferase family.</text>
</comment>
<evidence type="ECO:0000256" key="4">
    <source>
        <dbReference type="ARBA" id="ARBA00022691"/>
    </source>
</evidence>
<dbReference type="NCBIfam" id="TIGR00675">
    <property type="entry name" value="dcm"/>
    <property type="match status" value="1"/>
</dbReference>